<dbReference type="RefSeq" id="WP_148879372.1">
    <property type="nucleotide sequence ID" value="NZ_CP042813.1"/>
</dbReference>
<name>A0AAE6M8V2_TREPH</name>
<evidence type="ECO:0000313" key="1">
    <source>
        <dbReference type="EMBL" id="QEJ99480.1"/>
    </source>
</evidence>
<reference evidence="1 2" key="1">
    <citation type="submission" date="2019-08" db="EMBL/GenBank/DDBJ databases">
        <authorList>
            <person name="Kuhnert P."/>
        </authorList>
    </citation>
    <scope>NUCLEOTIDE SEQUENCE [LARGE SCALE GENOMIC DNA]</scope>
    <source>
        <strain evidence="1 2">B36.5</strain>
    </source>
</reference>
<dbReference type="EMBL" id="CP042817">
    <property type="protein sequence ID" value="QEJ99480.1"/>
    <property type="molecule type" value="Genomic_DNA"/>
</dbReference>
<proteinExistence type="predicted"/>
<protein>
    <submittedName>
        <fullName evidence="1">Uncharacterized protein</fullName>
    </submittedName>
</protein>
<dbReference type="AlphaFoldDB" id="A0AAE6M8V2"/>
<dbReference type="Proteomes" id="UP000323594">
    <property type="component" value="Chromosome"/>
</dbReference>
<gene>
    <name evidence="1" type="ORF">FUT82_16755</name>
</gene>
<evidence type="ECO:0000313" key="2">
    <source>
        <dbReference type="Proteomes" id="UP000323594"/>
    </source>
</evidence>
<accession>A0AAE6M8V2</accession>
<organism evidence="1 2">
    <name type="scientific">Treponema phagedenis</name>
    <dbReference type="NCBI Taxonomy" id="162"/>
    <lineage>
        <taxon>Bacteria</taxon>
        <taxon>Pseudomonadati</taxon>
        <taxon>Spirochaetota</taxon>
        <taxon>Spirochaetia</taxon>
        <taxon>Spirochaetales</taxon>
        <taxon>Treponemataceae</taxon>
        <taxon>Treponema</taxon>
    </lineage>
</organism>
<sequence length="68" mass="7855">MTLNEMISYAQKHNLDFDKPVTGILEMNESIPLDIVACHGSVNKNLVLHATPMKVFQSWRVVWQEEKE</sequence>